<dbReference type="InterPro" id="IPR024989">
    <property type="entry name" value="MFS_assoc_dom"/>
</dbReference>
<keyword evidence="4 7" id="KW-1133">Transmembrane helix</keyword>
<proteinExistence type="inferred from homology"/>
<name>A0AAU9WRR3_9CNID</name>
<feature type="transmembrane region" description="Helical" evidence="7">
    <location>
        <begin position="144"/>
        <end position="163"/>
    </location>
</feature>
<dbReference type="PANTHER" id="PTHR16172:SF2">
    <property type="entry name" value="MAJOR FACILITATOR SUPERFAMILY DOMAIN-CONTAINING PROTEIN 6"/>
    <property type="match status" value="1"/>
</dbReference>
<feature type="transmembrane region" description="Helical" evidence="7">
    <location>
        <begin position="501"/>
        <end position="519"/>
    </location>
</feature>
<dbReference type="GO" id="GO:0016020">
    <property type="term" value="C:membrane"/>
    <property type="evidence" value="ECO:0007669"/>
    <property type="project" value="UniProtKB-SubCell"/>
</dbReference>
<dbReference type="InterPro" id="IPR051717">
    <property type="entry name" value="MFS_MFSD6"/>
</dbReference>
<evidence type="ECO:0000256" key="5">
    <source>
        <dbReference type="ARBA" id="ARBA00023136"/>
    </source>
</evidence>
<feature type="transmembrane region" description="Helical" evidence="7">
    <location>
        <begin position="459"/>
        <end position="480"/>
    </location>
</feature>
<reference evidence="9 10" key="1">
    <citation type="submission" date="2022-05" db="EMBL/GenBank/DDBJ databases">
        <authorList>
            <consortium name="Genoscope - CEA"/>
            <person name="William W."/>
        </authorList>
    </citation>
    <scope>NUCLEOTIDE SEQUENCE [LARGE SCALE GENOMIC DNA]</scope>
</reference>
<feature type="transmembrane region" description="Helical" evidence="7">
    <location>
        <begin position="580"/>
        <end position="601"/>
    </location>
</feature>
<organism evidence="9 10">
    <name type="scientific">Pocillopora meandrina</name>
    <dbReference type="NCBI Taxonomy" id="46732"/>
    <lineage>
        <taxon>Eukaryota</taxon>
        <taxon>Metazoa</taxon>
        <taxon>Cnidaria</taxon>
        <taxon>Anthozoa</taxon>
        <taxon>Hexacorallia</taxon>
        <taxon>Scleractinia</taxon>
        <taxon>Astrocoeniina</taxon>
        <taxon>Pocilloporidae</taxon>
        <taxon>Pocillopora</taxon>
    </lineage>
</organism>
<accession>A0AAU9WRR3</accession>
<keyword evidence="10" id="KW-1185">Reference proteome</keyword>
<keyword evidence="5 7" id="KW-0472">Membrane</keyword>
<sequence>MMIGKVRLEQQFKQEEERSTEETISEDQKIKRESTAIEIESEEELYGLALILRNTEDAAKKSRDLTGIPDKERSDDHESSRGEKTNGPSENKEKACLRCCQNINRSLIIYKSFYFFFFSAVGSLFPYLAVFYKQLWLSAHETGILIGIRPLIQLFGTPMWGVIADTYKKSKVIFVVSLVAWLVSNYSLSLVSPVFHLGVCNDNATLTIIQEIMKEMKNRTISQKNNTTHHKHSTHKPSIPLSANSGNSSNHWFEIVRKERAKHPSKRNAGQPLKYTLQNKVNKVLQVNYHVNILYDLMEKTDSTLVSKRGIKQIHRFLDRSTLHTSSPPIVNKSMVRKRSVYKGRFLHASLNDNQRGSNNKRLITIGQCFKLGSDEQRLRRASLDKSALMSKPDILTLFMNSSSINEDGVFIQFYSGWMERVFDSLNMAGEYPWPLDTVADYESTQEAHEWLNPHDHDLFTILFVITATGTLIAAPAITLADTATLQKLGNRPEDYGKQRLWGAFGWGLAAFIVGSSLSTVEELSNCNNPLSVDYLPCFYAFACLMGVAVLIGALFEFDEKELHESSIWQGLALLCDCQYIYFIFTILFCGSALGFIETFLFWHLQDLGGTQFLFSTITAIHCISEVAVYSFSGTFIKWLGHHRVLYVGLSCYIIRFFGYALITNSWVVLPFEILHGLSTAAVWSAAVVFVGLIPGAPATMQGILGGVHWGLGNGGGGVLGGLLITYAGATTSFLIFGVISIVDLSLFILLNNMEFFNCFEWSKGSGTQSEYSPVEDEAYKNEKLEPDYDDLY</sequence>
<dbReference type="EMBL" id="CALNXJ010000020">
    <property type="protein sequence ID" value="CAH3123824.1"/>
    <property type="molecule type" value="Genomic_DNA"/>
</dbReference>
<feature type="transmembrane region" description="Helical" evidence="7">
    <location>
        <begin position="707"/>
        <end position="728"/>
    </location>
</feature>
<comment type="similarity">
    <text evidence="2">Belongs to the major facilitator superfamily. MFSD6 family.</text>
</comment>
<evidence type="ECO:0000259" key="8">
    <source>
        <dbReference type="Pfam" id="PF12832"/>
    </source>
</evidence>
<feature type="transmembrane region" description="Helical" evidence="7">
    <location>
        <begin position="734"/>
        <end position="751"/>
    </location>
</feature>
<evidence type="ECO:0000256" key="6">
    <source>
        <dbReference type="SAM" id="MobiDB-lite"/>
    </source>
</evidence>
<evidence type="ECO:0000256" key="7">
    <source>
        <dbReference type="SAM" id="Phobius"/>
    </source>
</evidence>
<gene>
    <name evidence="9" type="ORF">PMEA_00011542</name>
</gene>
<feature type="transmembrane region" description="Helical" evidence="7">
    <location>
        <begin position="613"/>
        <end position="633"/>
    </location>
</feature>
<evidence type="ECO:0000256" key="2">
    <source>
        <dbReference type="ARBA" id="ARBA00005241"/>
    </source>
</evidence>
<feature type="transmembrane region" description="Helical" evidence="7">
    <location>
        <begin position="645"/>
        <end position="668"/>
    </location>
</feature>
<evidence type="ECO:0000313" key="10">
    <source>
        <dbReference type="Proteomes" id="UP001159428"/>
    </source>
</evidence>
<feature type="transmembrane region" description="Helical" evidence="7">
    <location>
        <begin position="674"/>
        <end position="695"/>
    </location>
</feature>
<comment type="caution">
    <text evidence="9">The sequence shown here is derived from an EMBL/GenBank/DDBJ whole genome shotgun (WGS) entry which is preliminary data.</text>
</comment>
<dbReference type="SUPFAM" id="SSF103473">
    <property type="entry name" value="MFS general substrate transporter"/>
    <property type="match status" value="2"/>
</dbReference>
<evidence type="ECO:0000256" key="4">
    <source>
        <dbReference type="ARBA" id="ARBA00022989"/>
    </source>
</evidence>
<feature type="transmembrane region" description="Helical" evidence="7">
    <location>
        <begin position="113"/>
        <end position="132"/>
    </location>
</feature>
<feature type="transmembrane region" description="Helical" evidence="7">
    <location>
        <begin position="539"/>
        <end position="559"/>
    </location>
</feature>
<protein>
    <recommendedName>
        <fullName evidence="8">Major facilitator superfamily associated domain-containing protein</fullName>
    </recommendedName>
</protein>
<feature type="domain" description="Major facilitator superfamily associated" evidence="8">
    <location>
        <begin position="107"/>
        <end position="735"/>
    </location>
</feature>
<feature type="transmembrane region" description="Helical" evidence="7">
    <location>
        <begin position="172"/>
        <end position="195"/>
    </location>
</feature>
<dbReference type="PANTHER" id="PTHR16172">
    <property type="entry name" value="MAJOR FACILITATOR SUPERFAMILY DOMAIN-CONTAINING PROTEIN 6-LIKE"/>
    <property type="match status" value="1"/>
</dbReference>
<comment type="subcellular location">
    <subcellularLocation>
        <location evidence="1">Membrane</location>
        <topology evidence="1">Multi-pass membrane protein</topology>
    </subcellularLocation>
</comment>
<feature type="region of interest" description="Disordered" evidence="6">
    <location>
        <begin position="1"/>
        <end position="35"/>
    </location>
</feature>
<dbReference type="Proteomes" id="UP001159428">
    <property type="component" value="Unassembled WGS sequence"/>
</dbReference>
<evidence type="ECO:0000313" key="9">
    <source>
        <dbReference type="EMBL" id="CAH3123824.1"/>
    </source>
</evidence>
<dbReference type="Gene3D" id="1.20.1250.20">
    <property type="entry name" value="MFS general substrate transporter like domains"/>
    <property type="match status" value="2"/>
</dbReference>
<evidence type="ECO:0000256" key="1">
    <source>
        <dbReference type="ARBA" id="ARBA00004141"/>
    </source>
</evidence>
<dbReference type="CDD" id="cd17335">
    <property type="entry name" value="MFS_MFSD6"/>
    <property type="match status" value="1"/>
</dbReference>
<dbReference type="InterPro" id="IPR036259">
    <property type="entry name" value="MFS_trans_sf"/>
</dbReference>
<feature type="region of interest" description="Disordered" evidence="6">
    <location>
        <begin position="59"/>
        <end position="91"/>
    </location>
</feature>
<evidence type="ECO:0000256" key="3">
    <source>
        <dbReference type="ARBA" id="ARBA00022692"/>
    </source>
</evidence>
<dbReference type="Pfam" id="PF12832">
    <property type="entry name" value="MFS_1_like"/>
    <property type="match status" value="1"/>
</dbReference>
<dbReference type="AlphaFoldDB" id="A0AAU9WRR3"/>
<keyword evidence="3 7" id="KW-0812">Transmembrane</keyword>